<organism evidence="1 2">
    <name type="scientific">Candidatus Uhrbacteria bacterium GW2011_GWC2_41_11</name>
    <dbReference type="NCBI Taxonomy" id="1618985"/>
    <lineage>
        <taxon>Bacteria</taxon>
        <taxon>Candidatus Uhriibacteriota</taxon>
    </lineage>
</organism>
<evidence type="ECO:0000313" key="1">
    <source>
        <dbReference type="EMBL" id="KKR87152.1"/>
    </source>
</evidence>
<name>A0A0G0XHK7_9BACT</name>
<sequence>MHEDNYHLITSWGGLNRSLKEGRLSLKELEEALCFFRFRTGLHELKINDSFAFFGAETAEKKYREIIRVLSNKNGGIRWRQDPNHLPTLTDLDDFLVENGFPSFAKFVLDGEERYQWFSIMPTIVSRAGLILMVH</sequence>
<comment type="caution">
    <text evidence="1">The sequence shown here is derived from an EMBL/GenBank/DDBJ whole genome shotgun (WGS) entry which is preliminary data.</text>
</comment>
<reference evidence="1 2" key="1">
    <citation type="journal article" date="2015" name="Nature">
        <title>rRNA introns, odd ribosomes, and small enigmatic genomes across a large radiation of phyla.</title>
        <authorList>
            <person name="Brown C.T."/>
            <person name="Hug L.A."/>
            <person name="Thomas B.C."/>
            <person name="Sharon I."/>
            <person name="Castelle C.J."/>
            <person name="Singh A."/>
            <person name="Wilkins M.J."/>
            <person name="Williams K.H."/>
            <person name="Banfield J.F."/>
        </authorList>
    </citation>
    <scope>NUCLEOTIDE SEQUENCE [LARGE SCALE GENOMIC DNA]</scope>
</reference>
<dbReference type="Proteomes" id="UP000034616">
    <property type="component" value="Unassembled WGS sequence"/>
</dbReference>
<accession>A0A0G0XHK7</accession>
<dbReference type="AlphaFoldDB" id="A0A0G0XHK7"/>
<evidence type="ECO:0000313" key="2">
    <source>
        <dbReference type="Proteomes" id="UP000034616"/>
    </source>
</evidence>
<dbReference type="EMBL" id="LCAH01000005">
    <property type="protein sequence ID" value="KKR87152.1"/>
    <property type="molecule type" value="Genomic_DNA"/>
</dbReference>
<gene>
    <name evidence="1" type="ORF">UU35_C0005G0026</name>
</gene>
<proteinExistence type="predicted"/>
<protein>
    <submittedName>
        <fullName evidence="1">Uncharacterized protein</fullName>
    </submittedName>
</protein>